<feature type="region of interest" description="Disordered" evidence="3">
    <location>
        <begin position="210"/>
        <end position="232"/>
    </location>
</feature>
<accession>B7P7A9</accession>
<dbReference type="Proteomes" id="UP000001555">
    <property type="component" value="Unassembled WGS sequence"/>
</dbReference>
<evidence type="ECO:0000259" key="4">
    <source>
        <dbReference type="PROSITE" id="PS50001"/>
    </source>
</evidence>
<dbReference type="Pfam" id="PF00169">
    <property type="entry name" value="PH"/>
    <property type="match status" value="1"/>
</dbReference>
<dbReference type="InterPro" id="IPR039665">
    <property type="entry name" value="PH_APBB1IP"/>
</dbReference>
<dbReference type="VEuPathDB" id="VectorBase:ISCP_028753"/>
<keyword evidence="6" id="KW-0675">Receptor</keyword>
<dbReference type="Pfam" id="PF00017">
    <property type="entry name" value="SH2"/>
    <property type="match status" value="1"/>
</dbReference>
<dbReference type="InterPro" id="IPR000980">
    <property type="entry name" value="SH2"/>
</dbReference>
<dbReference type="PROSITE" id="PS50003">
    <property type="entry name" value="PH_DOMAIN"/>
    <property type="match status" value="1"/>
</dbReference>
<dbReference type="InterPro" id="IPR039664">
    <property type="entry name" value="GRB/APBB1IP"/>
</dbReference>
<proteinExistence type="evidence at protein level"/>
<dbReference type="EMBL" id="ABJB010453200">
    <property type="status" value="NOT_ANNOTATED_CDS"/>
    <property type="molecule type" value="Genomic_DNA"/>
</dbReference>
<dbReference type="SUPFAM" id="SSF55550">
    <property type="entry name" value="SH2 domain"/>
    <property type="match status" value="1"/>
</dbReference>
<evidence type="ECO:0000313" key="7">
    <source>
        <dbReference type="EnsemblMetazoa" id="ISCW001007-PA"/>
    </source>
</evidence>
<dbReference type="EMBL" id="ABJB010709773">
    <property type="status" value="NOT_ANNOTATED_CDS"/>
    <property type="molecule type" value="Genomic_DNA"/>
</dbReference>
<dbReference type="SMART" id="SM00233">
    <property type="entry name" value="PH"/>
    <property type="match status" value="1"/>
</dbReference>
<dbReference type="STRING" id="6945.B7P7A9"/>
<feature type="domain" description="PH" evidence="5">
    <location>
        <begin position="95"/>
        <end position="202"/>
    </location>
</feature>
<keyword evidence="8" id="KW-1185">Reference proteome</keyword>
<dbReference type="Gene3D" id="3.30.505.10">
    <property type="entry name" value="SH2 domain"/>
    <property type="match status" value="1"/>
</dbReference>
<dbReference type="EMBL" id="ABJB010492732">
    <property type="status" value="NOT_ANNOTATED_CDS"/>
    <property type="molecule type" value="Genomic_DNA"/>
</dbReference>
<name>B7P7A9_IXOSC</name>
<evidence type="ECO:0000313" key="6">
    <source>
        <dbReference type="EMBL" id="EEC02481.1"/>
    </source>
</evidence>
<dbReference type="VEuPathDB" id="VectorBase:ISCW001007"/>
<dbReference type="InterPro" id="IPR001849">
    <property type="entry name" value="PH_domain"/>
</dbReference>
<evidence type="ECO:0000259" key="5">
    <source>
        <dbReference type="PROSITE" id="PS50003"/>
    </source>
</evidence>
<keyword evidence="9" id="KW-1267">Proteomics identification</keyword>
<dbReference type="SUPFAM" id="SSF54236">
    <property type="entry name" value="Ubiquitin-like"/>
    <property type="match status" value="1"/>
</dbReference>
<dbReference type="EMBL" id="DS650955">
    <property type="protein sequence ID" value="EEC02481.1"/>
    <property type="molecule type" value="Genomic_DNA"/>
</dbReference>
<gene>
    <name evidence="6" type="ORF">IscW_ISCW001007</name>
</gene>
<evidence type="ECO:0000256" key="2">
    <source>
        <dbReference type="PROSITE-ProRule" id="PRU00191"/>
    </source>
</evidence>
<protein>
    <submittedName>
        <fullName evidence="6 7">Growth factor receptor-bound protein, putative</fullName>
    </submittedName>
</protein>
<dbReference type="InterPro" id="IPR036860">
    <property type="entry name" value="SH2_dom_sf"/>
</dbReference>
<feature type="non-terminal residue" evidence="6">
    <location>
        <position position="1"/>
    </location>
</feature>
<keyword evidence="1 2" id="KW-0727">SH2 domain</keyword>
<dbReference type="OrthoDB" id="8815311at2759"/>
<dbReference type="PROSITE" id="PS50001">
    <property type="entry name" value="SH2"/>
    <property type="match status" value="1"/>
</dbReference>
<dbReference type="PANTHER" id="PTHR11243:SF38">
    <property type="entry name" value="GROWTH FACTOR RECEPTOR-BOUND PROTEIN 14-LIKE ISOFORM X1"/>
    <property type="match status" value="1"/>
</dbReference>
<sequence length="358" mass="40175">AALTFHLADGGSQRLVVEENLRCIDLCHLLTLRLNVARSPTWTLVERLAELRIDPDQFFSLDMVDLGSQLDCIAESTDIARLITLQNLLSQGDHCPVVHSLLWYREPGKQSWKRSWFHLEGTALSVTSSGLKESWQLQQIADLSQWNVYAPFDKNLSGPTAFQFCLKPTRVGGVGSSDLMWFCSDTEQQRQCWIIALRLAKRKLPCCRSGQASPTTGGGQSPPSSGVPPPMPELGLQHTQPWFYSGMSREEATQLLLRHGTVDGVFLVRQSLSKPGTFVLSYAFRGTVHHVQIISVEEKDQLCYSLDSGRTKFYDLLQLVEFYQLNLSYLPTKLTHFLVHQPRRRTTPPCSSTPGSLA</sequence>
<dbReference type="CDD" id="cd01259">
    <property type="entry name" value="PH_APBB1IP"/>
    <property type="match status" value="1"/>
</dbReference>
<dbReference type="HOGENOM" id="CLU_023207_0_0_1"/>
<reference evidence="7" key="2">
    <citation type="submission" date="2020-05" db="UniProtKB">
        <authorList>
            <consortium name="EnsemblMetazoa"/>
        </authorList>
    </citation>
    <scope>IDENTIFICATION</scope>
    <source>
        <strain evidence="7">wikel</strain>
    </source>
</reference>
<dbReference type="PaxDb" id="6945-B7P7A9"/>
<dbReference type="SUPFAM" id="SSF50729">
    <property type="entry name" value="PH domain-like"/>
    <property type="match status" value="1"/>
</dbReference>
<dbReference type="VEuPathDB" id="VectorBase:ISCP_036360"/>
<dbReference type="EnsemblMetazoa" id="ISCW001007-RA">
    <property type="protein sequence ID" value="ISCW001007-PA"/>
    <property type="gene ID" value="ISCW001007"/>
</dbReference>
<dbReference type="Gene3D" id="2.30.29.30">
    <property type="entry name" value="Pleckstrin-homology domain (PH domain)/Phosphotyrosine-binding domain (PTB)"/>
    <property type="match status" value="1"/>
</dbReference>
<dbReference type="InterPro" id="IPR011993">
    <property type="entry name" value="PH-like_dom_sf"/>
</dbReference>
<dbReference type="Gene3D" id="3.10.20.90">
    <property type="entry name" value="Phosphatidylinositol 3-kinase Catalytic Subunit, Chain A, domain 1"/>
    <property type="match status" value="1"/>
</dbReference>
<dbReference type="AlphaFoldDB" id="B7P7A9"/>
<evidence type="ECO:0000256" key="3">
    <source>
        <dbReference type="SAM" id="MobiDB-lite"/>
    </source>
</evidence>
<dbReference type="InterPro" id="IPR029071">
    <property type="entry name" value="Ubiquitin-like_domsf"/>
</dbReference>
<evidence type="ECO:0000256" key="1">
    <source>
        <dbReference type="ARBA" id="ARBA00022999"/>
    </source>
</evidence>
<dbReference type="PRINTS" id="PR00401">
    <property type="entry name" value="SH2DOMAIN"/>
</dbReference>
<feature type="domain" description="SH2" evidence="4">
    <location>
        <begin position="242"/>
        <end position="338"/>
    </location>
</feature>
<dbReference type="EMBL" id="ABJB010334456">
    <property type="status" value="NOT_ANNOTATED_CDS"/>
    <property type="molecule type" value="Genomic_DNA"/>
</dbReference>
<organism>
    <name type="scientific">Ixodes scapularis</name>
    <name type="common">Black-legged tick</name>
    <name type="synonym">Deer tick</name>
    <dbReference type="NCBI Taxonomy" id="6945"/>
    <lineage>
        <taxon>Eukaryota</taxon>
        <taxon>Metazoa</taxon>
        <taxon>Ecdysozoa</taxon>
        <taxon>Arthropoda</taxon>
        <taxon>Chelicerata</taxon>
        <taxon>Arachnida</taxon>
        <taxon>Acari</taxon>
        <taxon>Parasitiformes</taxon>
        <taxon>Ixodida</taxon>
        <taxon>Ixodoidea</taxon>
        <taxon>Ixodidae</taxon>
        <taxon>Ixodinae</taxon>
        <taxon>Ixodes</taxon>
    </lineage>
</organism>
<dbReference type="PANTHER" id="PTHR11243">
    <property type="entry name" value="GROWTH FACTOR RECEPTOR-BOUND PROTEIN"/>
    <property type="match status" value="1"/>
</dbReference>
<dbReference type="VEuPathDB" id="VectorBase:ISCI001007"/>
<dbReference type="SMART" id="SM00252">
    <property type="entry name" value="SH2"/>
    <property type="match status" value="1"/>
</dbReference>
<evidence type="ECO:0000313" key="8">
    <source>
        <dbReference type="Proteomes" id="UP000001555"/>
    </source>
</evidence>
<reference evidence="6 8" key="1">
    <citation type="submission" date="2008-03" db="EMBL/GenBank/DDBJ databases">
        <title>Annotation of Ixodes scapularis.</title>
        <authorList>
            <consortium name="Ixodes scapularis Genome Project Consortium"/>
            <person name="Caler E."/>
            <person name="Hannick L.I."/>
            <person name="Bidwell S."/>
            <person name="Joardar V."/>
            <person name="Thiagarajan M."/>
            <person name="Amedeo P."/>
            <person name="Galinsky K.J."/>
            <person name="Schobel S."/>
            <person name="Inman J."/>
            <person name="Hostetler J."/>
            <person name="Miller J."/>
            <person name="Hammond M."/>
            <person name="Megy K."/>
            <person name="Lawson D."/>
            <person name="Kodira C."/>
            <person name="Sutton G."/>
            <person name="Meyer J."/>
            <person name="Hill C.A."/>
            <person name="Birren B."/>
            <person name="Nene V."/>
            <person name="Collins F."/>
            <person name="Alarcon-Chaidez F."/>
            <person name="Wikel S."/>
            <person name="Strausberg R."/>
        </authorList>
    </citation>
    <scope>NUCLEOTIDE SEQUENCE [LARGE SCALE GENOMIC DNA]</scope>
    <source>
        <strain evidence="8">Wikel</strain>
        <strain evidence="6">Wikel colony</strain>
    </source>
</reference>
<evidence type="ECO:0007829" key="9">
    <source>
        <dbReference type="PeptideAtlas" id="B7P7A9"/>
    </source>
</evidence>